<dbReference type="Gene3D" id="2.60.120.620">
    <property type="entry name" value="q2cbj1_9rhob like domain"/>
    <property type="match status" value="1"/>
</dbReference>
<reference evidence="8 9" key="1">
    <citation type="submission" date="2019-10" db="EMBL/GenBank/DDBJ databases">
        <title>Taxonomy of Antarctic Massilia spp.: description of Massilia rubra sp. nov., Massilia aquatica sp. nov., Massilia mucilaginosa sp. nov., Massilia frigida sp. nov. isolated from streams, lakes and regoliths.</title>
        <authorList>
            <person name="Holochova P."/>
            <person name="Sedlacek I."/>
            <person name="Kralova S."/>
            <person name="Maslanova I."/>
            <person name="Busse H.-J."/>
            <person name="Stankova E."/>
            <person name="Vrbovska V."/>
            <person name="Kovarovic V."/>
            <person name="Bartak M."/>
            <person name="Svec P."/>
            <person name="Pantucek R."/>
        </authorList>
    </citation>
    <scope>NUCLEOTIDE SEQUENCE [LARGE SCALE GENOMIC DNA]</scope>
    <source>
        <strain evidence="8 9">CCM 8695</strain>
    </source>
</reference>
<evidence type="ECO:0000313" key="8">
    <source>
        <dbReference type="EMBL" id="NHZ81681.1"/>
    </source>
</evidence>
<dbReference type="SUPFAM" id="SSF51197">
    <property type="entry name" value="Clavaminate synthase-like"/>
    <property type="match status" value="1"/>
</dbReference>
<keyword evidence="4" id="KW-0223">Dioxygenase</keyword>
<dbReference type="PROSITE" id="PS51471">
    <property type="entry name" value="FE2OG_OXY"/>
    <property type="match status" value="1"/>
</dbReference>
<dbReference type="InterPro" id="IPR044862">
    <property type="entry name" value="Pro_4_hyd_alph_FE2OG_OXY"/>
</dbReference>
<evidence type="ECO:0000259" key="7">
    <source>
        <dbReference type="PROSITE" id="PS51471"/>
    </source>
</evidence>
<protein>
    <submittedName>
        <fullName evidence="8">Iron-regulated protein</fullName>
    </submittedName>
</protein>
<keyword evidence="9" id="KW-1185">Reference proteome</keyword>
<dbReference type="InterPro" id="IPR006620">
    <property type="entry name" value="Pro_4_hyd_alph"/>
</dbReference>
<evidence type="ECO:0000256" key="1">
    <source>
        <dbReference type="ARBA" id="ARBA00001961"/>
    </source>
</evidence>
<evidence type="ECO:0000256" key="3">
    <source>
        <dbReference type="ARBA" id="ARBA00022896"/>
    </source>
</evidence>
<dbReference type="RefSeq" id="WP_167089003.1">
    <property type="nucleotide sequence ID" value="NZ_WHJG01000024.1"/>
</dbReference>
<dbReference type="InterPro" id="IPR005123">
    <property type="entry name" value="Oxoglu/Fe-dep_dioxygenase_dom"/>
</dbReference>
<evidence type="ECO:0000256" key="5">
    <source>
        <dbReference type="ARBA" id="ARBA00023002"/>
    </source>
</evidence>
<dbReference type="InterPro" id="IPR045054">
    <property type="entry name" value="P4HA-like"/>
</dbReference>
<keyword evidence="2" id="KW-0479">Metal-binding</keyword>
<keyword evidence="5" id="KW-0560">Oxidoreductase</keyword>
<sequence length="192" mass="21778">MHIEKFGMGVFYLHDFLSPQECARHIAESEAIGYTAAGLTTSEGDRINRDYRTNDRIIYDNAALADQLYQRAAPELPPAQRDWTLSGFNGRFRFYRYQGEQFFSAHKDGSFARSPSEESFLTFLIYLNDDFTGGHTDFAWESIKPKAGSALVFPHRQMHQGSAVQGGTKYVLRTDVMYHAPAGYLPEQDQAC</sequence>
<keyword evidence="3" id="KW-0847">Vitamin C</keyword>
<organism evidence="8 9">
    <name type="scientific">Massilia frigida</name>
    <dbReference type="NCBI Taxonomy" id="2609281"/>
    <lineage>
        <taxon>Bacteria</taxon>
        <taxon>Pseudomonadati</taxon>
        <taxon>Pseudomonadota</taxon>
        <taxon>Betaproteobacteria</taxon>
        <taxon>Burkholderiales</taxon>
        <taxon>Oxalobacteraceae</taxon>
        <taxon>Telluria group</taxon>
        <taxon>Massilia</taxon>
    </lineage>
</organism>
<proteinExistence type="predicted"/>
<dbReference type="Pfam" id="PF13640">
    <property type="entry name" value="2OG-FeII_Oxy_3"/>
    <property type="match status" value="1"/>
</dbReference>
<evidence type="ECO:0000313" key="9">
    <source>
        <dbReference type="Proteomes" id="UP000621455"/>
    </source>
</evidence>
<comment type="cofactor">
    <cofactor evidence="1">
        <name>L-ascorbate</name>
        <dbReference type="ChEBI" id="CHEBI:38290"/>
    </cofactor>
</comment>
<dbReference type="EMBL" id="WHJG01000024">
    <property type="protein sequence ID" value="NHZ81681.1"/>
    <property type="molecule type" value="Genomic_DNA"/>
</dbReference>
<feature type="domain" description="Fe2OG dioxygenase" evidence="7">
    <location>
        <begin position="87"/>
        <end position="178"/>
    </location>
</feature>
<evidence type="ECO:0000256" key="6">
    <source>
        <dbReference type="ARBA" id="ARBA00023004"/>
    </source>
</evidence>
<gene>
    <name evidence="8" type="ORF">F2P44_20715</name>
</gene>
<keyword evidence="6" id="KW-0408">Iron</keyword>
<dbReference type="PANTHER" id="PTHR10869">
    <property type="entry name" value="PROLYL 4-HYDROXYLASE ALPHA SUBUNIT"/>
    <property type="match status" value="1"/>
</dbReference>
<dbReference type="Proteomes" id="UP000621455">
    <property type="component" value="Unassembled WGS sequence"/>
</dbReference>
<dbReference type="SMART" id="SM00702">
    <property type="entry name" value="P4Hc"/>
    <property type="match status" value="1"/>
</dbReference>
<evidence type="ECO:0000256" key="2">
    <source>
        <dbReference type="ARBA" id="ARBA00022723"/>
    </source>
</evidence>
<dbReference type="PANTHER" id="PTHR10869:SF246">
    <property type="entry name" value="TRANSMEMBRANE PROLYL 4-HYDROXYLASE"/>
    <property type="match status" value="1"/>
</dbReference>
<accession>A0ABX0NFY7</accession>
<name>A0ABX0NFY7_9BURK</name>
<evidence type="ECO:0000256" key="4">
    <source>
        <dbReference type="ARBA" id="ARBA00022964"/>
    </source>
</evidence>
<comment type="caution">
    <text evidence="8">The sequence shown here is derived from an EMBL/GenBank/DDBJ whole genome shotgun (WGS) entry which is preliminary data.</text>
</comment>